<name>A0ABQ1HXZ5_9ALTE</name>
<gene>
    <name evidence="1" type="ORF">GCM10007414_05910</name>
</gene>
<protein>
    <submittedName>
        <fullName evidence="1">Uncharacterized protein</fullName>
    </submittedName>
</protein>
<dbReference type="RefSeq" id="WP_188407271.1">
    <property type="nucleotide sequence ID" value="NZ_BMDY01000003.1"/>
</dbReference>
<evidence type="ECO:0000313" key="2">
    <source>
        <dbReference type="Proteomes" id="UP000651977"/>
    </source>
</evidence>
<proteinExistence type="predicted"/>
<comment type="caution">
    <text evidence="1">The sequence shown here is derived from an EMBL/GenBank/DDBJ whole genome shotgun (WGS) entry which is preliminary data.</text>
</comment>
<evidence type="ECO:0000313" key="1">
    <source>
        <dbReference type="EMBL" id="GGA95880.1"/>
    </source>
</evidence>
<dbReference type="EMBL" id="BMDY01000003">
    <property type="protein sequence ID" value="GGA95880.1"/>
    <property type="molecule type" value="Genomic_DNA"/>
</dbReference>
<keyword evidence="2" id="KW-1185">Reference proteome</keyword>
<reference evidence="2" key="1">
    <citation type="journal article" date="2019" name="Int. J. Syst. Evol. Microbiol.">
        <title>The Global Catalogue of Microorganisms (GCM) 10K type strain sequencing project: providing services to taxonomists for standard genome sequencing and annotation.</title>
        <authorList>
            <consortium name="The Broad Institute Genomics Platform"/>
            <consortium name="The Broad Institute Genome Sequencing Center for Infectious Disease"/>
            <person name="Wu L."/>
            <person name="Ma J."/>
        </authorList>
    </citation>
    <scope>NUCLEOTIDE SEQUENCE [LARGE SCALE GENOMIC DNA]</scope>
    <source>
        <strain evidence="2">CGMCC 1.10131</strain>
    </source>
</reference>
<organism evidence="1 2">
    <name type="scientific">Agarivorans gilvus</name>
    <dbReference type="NCBI Taxonomy" id="680279"/>
    <lineage>
        <taxon>Bacteria</taxon>
        <taxon>Pseudomonadati</taxon>
        <taxon>Pseudomonadota</taxon>
        <taxon>Gammaproteobacteria</taxon>
        <taxon>Alteromonadales</taxon>
        <taxon>Alteromonadaceae</taxon>
        <taxon>Agarivorans</taxon>
    </lineage>
</organism>
<accession>A0ABQ1HXZ5</accession>
<dbReference type="Proteomes" id="UP000651977">
    <property type="component" value="Unassembled WGS sequence"/>
</dbReference>
<sequence length="85" mass="9456">MPAILAPLLGGLKFVVVKLLLNSVLEVGKAMLLKIRWKVVLERFLTRAAVGALKWLKNLDSNGLTHEGLEVILEDLRSKRLPEAK</sequence>